<accession>A0AAD8NYN8</accession>
<reference evidence="5" key="1">
    <citation type="journal article" date="2023" name="bioRxiv">
        <title>Improved chromosome-level genome assembly for marigold (Tagetes erecta).</title>
        <authorList>
            <person name="Jiang F."/>
            <person name="Yuan L."/>
            <person name="Wang S."/>
            <person name="Wang H."/>
            <person name="Xu D."/>
            <person name="Wang A."/>
            <person name="Fan W."/>
        </authorList>
    </citation>
    <scope>NUCLEOTIDE SEQUENCE</scope>
    <source>
        <strain evidence="5">WSJ</strain>
        <tissue evidence="5">Leaf</tissue>
    </source>
</reference>
<dbReference type="InterPro" id="IPR010399">
    <property type="entry name" value="Tify_dom"/>
</dbReference>
<dbReference type="Pfam" id="PF06200">
    <property type="entry name" value="tify"/>
    <property type="match status" value="1"/>
</dbReference>
<dbReference type="GO" id="GO:0009611">
    <property type="term" value="P:response to wounding"/>
    <property type="evidence" value="ECO:0007669"/>
    <property type="project" value="UniProtKB-UniRule"/>
</dbReference>
<feature type="compositionally biased region" description="Basic and acidic residues" evidence="3">
    <location>
        <begin position="1"/>
        <end position="14"/>
    </location>
</feature>
<dbReference type="InterPro" id="IPR040390">
    <property type="entry name" value="TIFY/JAZ"/>
</dbReference>
<name>A0AAD8NYN8_TARER</name>
<keyword evidence="2" id="KW-1184">Jasmonic acid signaling pathway</keyword>
<protein>
    <recommendedName>
        <fullName evidence="2">Protein TIFY</fullName>
    </recommendedName>
    <alternativeName>
        <fullName evidence="2">Jasmonate ZIM domain-containing protein</fullName>
    </alternativeName>
</protein>
<dbReference type="PANTHER" id="PTHR33077">
    <property type="entry name" value="PROTEIN TIFY 4A-RELATED-RELATED"/>
    <property type="match status" value="1"/>
</dbReference>
<proteinExistence type="inferred from homology"/>
<evidence type="ECO:0000256" key="2">
    <source>
        <dbReference type="RuleBase" id="RU369065"/>
    </source>
</evidence>
<evidence type="ECO:0000259" key="4">
    <source>
        <dbReference type="PROSITE" id="PS51320"/>
    </source>
</evidence>
<evidence type="ECO:0000256" key="3">
    <source>
        <dbReference type="SAM" id="MobiDB-lite"/>
    </source>
</evidence>
<evidence type="ECO:0000256" key="1">
    <source>
        <dbReference type="ARBA" id="ARBA00008614"/>
    </source>
</evidence>
<dbReference type="Pfam" id="PF09425">
    <property type="entry name" value="Jas_motif"/>
    <property type="match status" value="1"/>
</dbReference>
<comment type="function">
    <text evidence="2">Repressor of jasmonate responses.</text>
</comment>
<comment type="subcellular location">
    <subcellularLocation>
        <location evidence="2">Nucleus</location>
    </subcellularLocation>
</comment>
<keyword evidence="6" id="KW-1185">Reference proteome</keyword>
<feature type="region of interest" description="Disordered" evidence="3">
    <location>
        <begin position="139"/>
        <end position="161"/>
    </location>
</feature>
<dbReference type="Proteomes" id="UP001229421">
    <property type="component" value="Unassembled WGS sequence"/>
</dbReference>
<feature type="region of interest" description="Disordered" evidence="3">
    <location>
        <begin position="1"/>
        <end position="31"/>
    </location>
</feature>
<evidence type="ECO:0000313" key="6">
    <source>
        <dbReference type="Proteomes" id="UP001229421"/>
    </source>
</evidence>
<dbReference type="SMART" id="SM00979">
    <property type="entry name" value="TIFY"/>
    <property type="match status" value="1"/>
</dbReference>
<dbReference type="PROSITE" id="PS51320">
    <property type="entry name" value="TIFY"/>
    <property type="match status" value="1"/>
</dbReference>
<feature type="domain" description="Tify" evidence="4">
    <location>
        <begin position="36"/>
        <end position="71"/>
    </location>
</feature>
<dbReference type="GO" id="GO:2000022">
    <property type="term" value="P:regulation of jasmonic acid mediated signaling pathway"/>
    <property type="evidence" value="ECO:0007669"/>
    <property type="project" value="UniProtKB-UniRule"/>
</dbReference>
<gene>
    <name evidence="5" type="ORF">QVD17_21089</name>
</gene>
<evidence type="ECO:0000313" key="5">
    <source>
        <dbReference type="EMBL" id="KAK1425734.1"/>
    </source>
</evidence>
<comment type="domain">
    <text evidence="2">The jas domain is required for interaction with COI1.</text>
</comment>
<dbReference type="AlphaFoldDB" id="A0AAD8NYN8"/>
<keyword evidence="2" id="KW-0539">Nucleus</keyword>
<sequence length="161" mass="17786">MERDFMGLKSKEEAIKEDDPEDLNNRHKGKNQENINRHGLAQLTIFYQGTVNVYDDISPEKAQAIMLLATDGVGAQAYVAAPKTQVVDLGHVSQHNPPAARDAHAPNMMSSFRRAMQSDVPQMPGASLARFFQKRRERIMASAPCNSKPGSSNAPSKDDHK</sequence>
<organism evidence="5 6">
    <name type="scientific">Tagetes erecta</name>
    <name type="common">African marigold</name>
    <dbReference type="NCBI Taxonomy" id="13708"/>
    <lineage>
        <taxon>Eukaryota</taxon>
        <taxon>Viridiplantae</taxon>
        <taxon>Streptophyta</taxon>
        <taxon>Embryophyta</taxon>
        <taxon>Tracheophyta</taxon>
        <taxon>Spermatophyta</taxon>
        <taxon>Magnoliopsida</taxon>
        <taxon>eudicotyledons</taxon>
        <taxon>Gunneridae</taxon>
        <taxon>Pentapetalae</taxon>
        <taxon>asterids</taxon>
        <taxon>campanulids</taxon>
        <taxon>Asterales</taxon>
        <taxon>Asteraceae</taxon>
        <taxon>Asteroideae</taxon>
        <taxon>Heliantheae alliance</taxon>
        <taxon>Tageteae</taxon>
        <taxon>Tagetes</taxon>
    </lineage>
</organism>
<dbReference type="PANTHER" id="PTHR33077:SF90">
    <property type="entry name" value="PROTEIN TIFY 7"/>
    <property type="match status" value="1"/>
</dbReference>
<comment type="caution">
    <text evidence="5">The sequence shown here is derived from an EMBL/GenBank/DDBJ whole genome shotgun (WGS) entry which is preliminary data.</text>
</comment>
<comment type="similarity">
    <text evidence="1 2">Belongs to the TIFY/JAZ family.</text>
</comment>
<dbReference type="GO" id="GO:0005634">
    <property type="term" value="C:nucleus"/>
    <property type="evidence" value="ECO:0007669"/>
    <property type="project" value="UniProtKB-SubCell"/>
</dbReference>
<dbReference type="InterPro" id="IPR018467">
    <property type="entry name" value="CCT_CS"/>
</dbReference>
<feature type="compositionally biased region" description="Polar residues" evidence="3">
    <location>
        <begin position="144"/>
        <end position="155"/>
    </location>
</feature>
<dbReference type="EMBL" id="JAUHHV010000005">
    <property type="protein sequence ID" value="KAK1425734.1"/>
    <property type="molecule type" value="Genomic_DNA"/>
</dbReference>
<dbReference type="GO" id="GO:0031347">
    <property type="term" value="P:regulation of defense response"/>
    <property type="evidence" value="ECO:0007669"/>
    <property type="project" value="UniProtKB-UniRule"/>
</dbReference>